<proteinExistence type="predicted"/>
<evidence type="ECO:0000313" key="2">
    <source>
        <dbReference type="Proteomes" id="UP000308836"/>
    </source>
</evidence>
<evidence type="ECO:0000313" key="1">
    <source>
        <dbReference type="EMBL" id="TGY65743.1"/>
    </source>
</evidence>
<reference evidence="1" key="1">
    <citation type="submission" date="2019-04" db="EMBL/GenBank/DDBJ databases">
        <title>Microbes associate with the intestines of laboratory mice.</title>
        <authorList>
            <person name="Navarre W."/>
            <person name="Wong E."/>
            <person name="Huang K."/>
            <person name="Tropini C."/>
            <person name="Ng K."/>
            <person name="Yu B."/>
        </authorList>
    </citation>
    <scope>NUCLEOTIDE SEQUENCE</scope>
    <source>
        <strain evidence="1">NM09_H32</strain>
    </source>
</reference>
<name>A0AC61R715_9FIRM</name>
<sequence length="897" mass="101279">MKDTLLRQIYEQTLSGAYDQNTVASLSETLQVPKNKITFALQQLFQEGRLIKAEGKPVRFLSRAALENQYNLSISDTKIGNLELWLAGLAKEPADFEKLVGYDGSLASLVEQCKATISYPPNGLPLMLTGETGTGKSLIARLTYEYASRQGLLKPDARFVSVNCSEYANNPELLTANLFGYVKGAFTGAEQTTPGLIELADGGVLFLDEVHNLKGECQEKLFQFMDQSIYHRMGDNKTWHTSHVRLIFATTEDPEKVLLKTLQRRIPMNITVPNLSKRGTYEKVQMIHSIFKTEQQRLNVRIKISSTVFRLLVSYPFPENIGGLKSTIQSSCVQALFQINDSGEMEITAKNLPSALSKNISVASLNKLEEPSWIYIDELLDLDHSAGNDLAFYQEIIESLENPDTFFAVWKAESSWLIQHLSGENSALCEQRLYESVRHVCAGYHMELSSKDLETLQKALGSFLRQSRLLHFLQSQNPLQIEKLTLQMKKQKFRYYSMASEIDCMLGRAFDYKLNDLHRLVLALLLSGLEKQQSIPKRMGVILAHGLSTASSVSVCVNQLLDEYVFDAIDMPLSISQEQCIRELNDYLKKMDGIEELFLLVDLGSLEDVWKGLNIRNVNVGIINSLNLKMALSIGEGLKRGQPMEEIFETAKNTCTVSYHIERNREKQKLIICSCASGLGVAEKLKTVILDSLPPDSSIHVLTYDYNSLLLKGIEDLAFAEYQVICVVGTLNPNIDRLPFVALDDLILQESTNSLDLYLKSYMDPCALAIFKKNIVKNFSLSNIMNALTILNPTKLLEHVANAIDRLQTLIDCQLTNNTCFGLYVHVSCLIERLVMNRGIENYKQIEHFQTRQKQFIDAVCESFQDVEAFYGVHIPVEEIGYMFDYVKNDKNFQKCV</sequence>
<dbReference type="Proteomes" id="UP000308836">
    <property type="component" value="Unassembled WGS sequence"/>
</dbReference>
<organism evidence="1 2">
    <name type="scientific">Dubosiella muris</name>
    <dbReference type="NCBI Taxonomy" id="3038133"/>
    <lineage>
        <taxon>Bacteria</taxon>
        <taxon>Bacillati</taxon>
        <taxon>Bacillota</taxon>
        <taxon>Erysipelotrichia</taxon>
        <taxon>Erysipelotrichales</taxon>
        <taxon>Erysipelotrichaceae</taxon>
        <taxon>Dubosiella</taxon>
    </lineage>
</organism>
<dbReference type="EMBL" id="SRYG01000013">
    <property type="protein sequence ID" value="TGY65743.1"/>
    <property type="molecule type" value="Genomic_DNA"/>
</dbReference>
<protein>
    <submittedName>
        <fullName evidence="1">PRD domain-containing protein</fullName>
    </submittedName>
</protein>
<comment type="caution">
    <text evidence="1">The sequence shown here is derived from an EMBL/GenBank/DDBJ whole genome shotgun (WGS) entry which is preliminary data.</text>
</comment>
<keyword evidence="2" id="KW-1185">Reference proteome</keyword>
<gene>
    <name evidence="1" type="ORF">E5336_07110</name>
</gene>
<accession>A0AC61R715</accession>